<accession>A0A5N3VRE6</accession>
<comment type="caution">
    <text evidence="1">The sequence shown here is derived from an EMBL/GenBank/DDBJ whole genome shotgun (WGS) entry which is preliminary data.</text>
</comment>
<dbReference type="InterPro" id="IPR029044">
    <property type="entry name" value="Nucleotide-diphossugar_trans"/>
</dbReference>
<keyword evidence="2" id="KW-1185">Reference proteome</keyword>
<gene>
    <name evidence="1" type="ORF">FD754_016550</name>
</gene>
<name>A0A5N3VRE6_MUNMU</name>
<dbReference type="SUPFAM" id="SSF53448">
    <property type="entry name" value="Nucleotide-diphospho-sugar transferases"/>
    <property type="match status" value="1"/>
</dbReference>
<dbReference type="Gene3D" id="3.90.550.10">
    <property type="entry name" value="Spore Coat Polysaccharide Biosynthesis Protein SpsA, Chain A"/>
    <property type="match status" value="1"/>
</dbReference>
<dbReference type="AlphaFoldDB" id="A0A5N3VRE6"/>
<feature type="non-terminal residue" evidence="1">
    <location>
        <position position="92"/>
    </location>
</feature>
<dbReference type="Proteomes" id="UP000326458">
    <property type="component" value="Unassembled WGS sequence"/>
</dbReference>
<evidence type="ECO:0000313" key="1">
    <source>
        <dbReference type="EMBL" id="KAB0351693.1"/>
    </source>
</evidence>
<protein>
    <submittedName>
        <fullName evidence="1">Uncharacterized protein</fullName>
    </submittedName>
</protein>
<evidence type="ECO:0000313" key="2">
    <source>
        <dbReference type="Proteomes" id="UP000326458"/>
    </source>
</evidence>
<organism evidence="1 2">
    <name type="scientific">Muntiacus muntjak</name>
    <name type="common">Barking deer</name>
    <name type="synonym">Indian muntjac</name>
    <dbReference type="NCBI Taxonomy" id="9888"/>
    <lineage>
        <taxon>Eukaryota</taxon>
        <taxon>Metazoa</taxon>
        <taxon>Chordata</taxon>
        <taxon>Craniata</taxon>
        <taxon>Vertebrata</taxon>
        <taxon>Euteleostomi</taxon>
        <taxon>Mammalia</taxon>
        <taxon>Eutheria</taxon>
        <taxon>Laurasiatheria</taxon>
        <taxon>Artiodactyla</taxon>
        <taxon>Ruminantia</taxon>
        <taxon>Pecora</taxon>
        <taxon>Cervidae</taxon>
        <taxon>Muntiacinae</taxon>
        <taxon>Muntiacus</taxon>
    </lineage>
</organism>
<reference evidence="1 2" key="1">
    <citation type="submission" date="2019-06" db="EMBL/GenBank/DDBJ databases">
        <title>Discovery of a novel chromosome fission-fusion reversal in muntjac.</title>
        <authorList>
            <person name="Mudd A.B."/>
            <person name="Bredeson J.V."/>
            <person name="Baum R."/>
            <person name="Hockemeyer D."/>
            <person name="Rokhsar D.S."/>
        </authorList>
    </citation>
    <scope>NUCLEOTIDE SEQUENCE [LARGE SCALE GENOMIC DNA]</scope>
    <source>
        <strain evidence="1">UTSW_UCB_Mm</strain>
        <tissue evidence="1">Fibroblast cell line</tissue>
    </source>
</reference>
<sequence length="92" mass="10652">MTDLTSSIPKPLFLGGNKPLIWYPMNLPEYAGFEEVLCADFKMKIKLNIVCIPSKVDMGTADSLCHIYEKLKVKNHLLIYEFLFWHGFSKRL</sequence>
<dbReference type="EMBL" id="VCEA01000002">
    <property type="protein sequence ID" value="KAB0351693.1"/>
    <property type="molecule type" value="Genomic_DNA"/>
</dbReference>
<proteinExistence type="predicted"/>